<accession>A0A914DG77</accession>
<proteinExistence type="predicted"/>
<dbReference type="Pfam" id="PF00698">
    <property type="entry name" value="Acyl_transf_1"/>
    <property type="match status" value="1"/>
</dbReference>
<dbReference type="InterPro" id="IPR016035">
    <property type="entry name" value="Acyl_Trfase/lysoPLipase"/>
</dbReference>
<dbReference type="PANTHER" id="PTHR43775:SF7">
    <property type="entry name" value="FATTY ACID SYNTHASE"/>
    <property type="match status" value="1"/>
</dbReference>
<name>A0A914DG77_9BILA</name>
<evidence type="ECO:0000256" key="3">
    <source>
        <dbReference type="ARBA" id="ARBA00022832"/>
    </source>
</evidence>
<dbReference type="SMART" id="SM00827">
    <property type="entry name" value="PKS_AT"/>
    <property type="match status" value="1"/>
</dbReference>
<keyword evidence="3" id="KW-0276">Fatty acid metabolism</keyword>
<keyword evidence="7" id="KW-0275">Fatty acid biosynthesis</keyword>
<dbReference type="GO" id="GO:0006633">
    <property type="term" value="P:fatty acid biosynthetic process"/>
    <property type="evidence" value="ECO:0007669"/>
    <property type="project" value="UniProtKB-KW"/>
</dbReference>
<reference evidence="11" key="1">
    <citation type="submission" date="2022-11" db="UniProtKB">
        <authorList>
            <consortium name="WormBaseParasite"/>
        </authorList>
    </citation>
    <scope>IDENTIFICATION</scope>
</reference>
<dbReference type="GO" id="GO:0016491">
    <property type="term" value="F:oxidoreductase activity"/>
    <property type="evidence" value="ECO:0007669"/>
    <property type="project" value="UniProtKB-KW"/>
</dbReference>
<keyword evidence="5" id="KW-0560">Oxidoreductase</keyword>
<dbReference type="WBParaSite" id="ACRNAN_scaffold2430.g16406.t1">
    <property type="protein sequence ID" value="ACRNAN_scaffold2430.g16406.t1"/>
    <property type="gene ID" value="ACRNAN_scaffold2430.g16406"/>
</dbReference>
<dbReference type="Gene3D" id="3.40.366.10">
    <property type="entry name" value="Malonyl-Coenzyme A Acyl Carrier Protein, domain 2"/>
    <property type="match status" value="1"/>
</dbReference>
<keyword evidence="2" id="KW-0444">Lipid biosynthesis</keyword>
<organism evidence="10 11">
    <name type="scientific">Acrobeloides nanus</name>
    <dbReference type="NCBI Taxonomy" id="290746"/>
    <lineage>
        <taxon>Eukaryota</taxon>
        <taxon>Metazoa</taxon>
        <taxon>Ecdysozoa</taxon>
        <taxon>Nematoda</taxon>
        <taxon>Chromadorea</taxon>
        <taxon>Rhabditida</taxon>
        <taxon>Tylenchina</taxon>
        <taxon>Cephalobomorpha</taxon>
        <taxon>Cephaloboidea</taxon>
        <taxon>Cephalobidae</taxon>
        <taxon>Acrobeloides</taxon>
    </lineage>
</organism>
<evidence type="ECO:0000256" key="7">
    <source>
        <dbReference type="ARBA" id="ARBA00023160"/>
    </source>
</evidence>
<protein>
    <submittedName>
        <fullName evidence="11">Malonyl-CoA:ACP transacylase (MAT) domain-containing protein</fullName>
    </submittedName>
</protein>
<dbReference type="GO" id="GO:0004312">
    <property type="term" value="F:fatty acid synthase activity"/>
    <property type="evidence" value="ECO:0007669"/>
    <property type="project" value="TreeGrafter"/>
</dbReference>
<dbReference type="AlphaFoldDB" id="A0A914DG77"/>
<keyword evidence="1" id="KW-0596">Phosphopantetheine</keyword>
<evidence type="ECO:0000259" key="9">
    <source>
        <dbReference type="SMART" id="SM00827"/>
    </source>
</evidence>
<evidence type="ECO:0000256" key="6">
    <source>
        <dbReference type="ARBA" id="ARBA00023098"/>
    </source>
</evidence>
<dbReference type="InterPro" id="IPR014043">
    <property type="entry name" value="Acyl_transferase_dom"/>
</dbReference>
<dbReference type="InterPro" id="IPR050091">
    <property type="entry name" value="PKS_NRPS_Biosynth_Enz"/>
</dbReference>
<dbReference type="Proteomes" id="UP000887540">
    <property type="component" value="Unplaced"/>
</dbReference>
<dbReference type="PANTHER" id="PTHR43775">
    <property type="entry name" value="FATTY ACID SYNTHASE"/>
    <property type="match status" value="1"/>
</dbReference>
<sequence length="429" mass="48525">MATILDTKVTLENSNGDKENEFAKNLLKMMEESMAAPPMIDHTWKSEKLPRLMLCSGNTSCEIENIFDDLSKNDAKVTSHAIAPYRGFIVLQDDSSAQIQAISHVSNKNTRSIWFIYSGIRSYWPGMGQQLLRIPAFKNSFDECAKAVETFGVDLYDLIYHPKPDEEMDIVDKMVIVTAMHIVMTELLKKMNIHPDGFIGFSLSEICCGYADDGLTKEQTMKLAYYRGYTMKKNSEKIKGGSAMVFTSWEKIKERCLPGVHLCIHGGTDCTGIAGDLENIKKMVEQFQKENIIARVVDTDRAPHSPQMHAIYDELLAYNKTVITEPKQRSTKWATSVDSTDSKCSPEFFTDSACNPVYFYEALRKIPENSLVIEVGPWAQMESMLLPELPKNCDYVGLVKRRKPEILAFLEAIGKLYTHGYNVKSEILQ</sequence>
<keyword evidence="10" id="KW-1185">Reference proteome</keyword>
<keyword evidence="6" id="KW-0443">Lipid metabolism</keyword>
<evidence type="ECO:0000256" key="1">
    <source>
        <dbReference type="ARBA" id="ARBA00022450"/>
    </source>
</evidence>
<evidence type="ECO:0000256" key="4">
    <source>
        <dbReference type="ARBA" id="ARBA00022857"/>
    </source>
</evidence>
<dbReference type="InterPro" id="IPR001227">
    <property type="entry name" value="Ac_transferase_dom_sf"/>
</dbReference>
<dbReference type="SUPFAM" id="SSF52151">
    <property type="entry name" value="FabD/lysophospholipase-like"/>
    <property type="match status" value="1"/>
</dbReference>
<evidence type="ECO:0000256" key="2">
    <source>
        <dbReference type="ARBA" id="ARBA00022516"/>
    </source>
</evidence>
<evidence type="ECO:0000256" key="8">
    <source>
        <dbReference type="ARBA" id="ARBA00023268"/>
    </source>
</evidence>
<evidence type="ECO:0000256" key="5">
    <source>
        <dbReference type="ARBA" id="ARBA00023002"/>
    </source>
</evidence>
<keyword evidence="8" id="KW-0511">Multifunctional enzyme</keyword>
<evidence type="ECO:0000313" key="11">
    <source>
        <dbReference type="WBParaSite" id="ACRNAN_scaffold2430.g16406.t1"/>
    </source>
</evidence>
<feature type="domain" description="Malonyl-CoA:ACP transacylase (MAT)" evidence="9">
    <location>
        <begin position="116"/>
        <end position="403"/>
    </location>
</feature>
<keyword evidence="4" id="KW-0521">NADP</keyword>
<dbReference type="Gene3D" id="3.30.70.3290">
    <property type="match status" value="1"/>
</dbReference>
<evidence type="ECO:0000313" key="10">
    <source>
        <dbReference type="Proteomes" id="UP000887540"/>
    </source>
</evidence>